<name>A0A1E3X5K0_9BACT</name>
<accession>A0A1E3X5K0</accession>
<gene>
    <name evidence="1" type="ORF">SCARUB_04049</name>
</gene>
<evidence type="ECO:0000313" key="1">
    <source>
        <dbReference type="EMBL" id="ODS30839.1"/>
    </source>
</evidence>
<proteinExistence type="predicted"/>
<protein>
    <recommendedName>
        <fullName evidence="3">Antitoxin</fullName>
    </recommendedName>
</protein>
<organism evidence="1 2">
    <name type="scientific">Candidatus Scalindua rubra</name>
    <dbReference type="NCBI Taxonomy" id="1872076"/>
    <lineage>
        <taxon>Bacteria</taxon>
        <taxon>Pseudomonadati</taxon>
        <taxon>Planctomycetota</taxon>
        <taxon>Candidatus Brocadiia</taxon>
        <taxon>Candidatus Brocadiales</taxon>
        <taxon>Candidatus Scalinduaceae</taxon>
        <taxon>Candidatus Scalindua</taxon>
    </lineage>
</organism>
<reference evidence="1 2" key="1">
    <citation type="submission" date="2016-07" db="EMBL/GenBank/DDBJ databases">
        <title>Draft genome of Scalindua rubra, obtained from a brine-seawater interface in the Red Sea, sheds light on salt adaptation in anammox bacteria.</title>
        <authorList>
            <person name="Speth D.R."/>
            <person name="Lagkouvardos I."/>
            <person name="Wang Y."/>
            <person name="Qian P.-Y."/>
            <person name="Dutilh B.E."/>
            <person name="Jetten M.S."/>
        </authorList>
    </citation>
    <scope>NUCLEOTIDE SEQUENCE [LARGE SCALE GENOMIC DNA]</scope>
    <source>
        <strain evidence="1">BSI-1</strain>
    </source>
</reference>
<evidence type="ECO:0000313" key="2">
    <source>
        <dbReference type="Proteomes" id="UP000094056"/>
    </source>
</evidence>
<dbReference type="EMBL" id="MAYW01000170">
    <property type="protein sequence ID" value="ODS30839.1"/>
    <property type="molecule type" value="Genomic_DNA"/>
</dbReference>
<dbReference type="Proteomes" id="UP000094056">
    <property type="component" value="Unassembled WGS sequence"/>
</dbReference>
<comment type="caution">
    <text evidence="1">The sequence shown here is derived from an EMBL/GenBank/DDBJ whole genome shotgun (WGS) entry which is preliminary data.</text>
</comment>
<evidence type="ECO:0008006" key="3">
    <source>
        <dbReference type="Google" id="ProtNLM"/>
    </source>
</evidence>
<sequence length="90" mass="10491">MKTVNLEKEKMNLKEVINLARKEPVLLLTPDGEEFFISEADDFEKEVEILRGSTAFQKFLDERAECKHRIPLEDIEKEIEKELVGQQKTA</sequence>
<dbReference type="AlphaFoldDB" id="A0A1E3X5K0"/>